<name>A0A8H7M9C5_9AGAM</name>
<sequence length="228" mass="23221">MSPKSGHQPLVYDENLLAQAPEVTQGQRQEGYDADILNSSPPPPSRTPAPSQPYRDHPDVESGSSAHDKHIAASGYDQASQPAKKPFWKTPKGIIILAVLAIAIVAVVVGVAVGVTLGGKGNDSGGQNQNSTLSADLPGSTINPSPTPNPSHGSGQPIDTGGLSTRTNPGSASQTGSATTSPTGSGDGSEGTLGPSPTSPVRPAPRHPTHQALAIAFELLISSHLPYL</sequence>
<evidence type="ECO:0000256" key="2">
    <source>
        <dbReference type="SAM" id="Phobius"/>
    </source>
</evidence>
<feature type="compositionally biased region" description="Pro residues" evidence="1">
    <location>
        <begin position="40"/>
        <end position="51"/>
    </location>
</feature>
<comment type="caution">
    <text evidence="3">The sequence shown here is derived from an EMBL/GenBank/DDBJ whole genome shotgun (WGS) entry which is preliminary data.</text>
</comment>
<evidence type="ECO:0000256" key="1">
    <source>
        <dbReference type="SAM" id="MobiDB-lite"/>
    </source>
</evidence>
<keyword evidence="2" id="KW-0812">Transmembrane</keyword>
<organism evidence="3 4">
    <name type="scientific">Rhizoctonia solani</name>
    <dbReference type="NCBI Taxonomy" id="456999"/>
    <lineage>
        <taxon>Eukaryota</taxon>
        <taxon>Fungi</taxon>
        <taxon>Dikarya</taxon>
        <taxon>Basidiomycota</taxon>
        <taxon>Agaricomycotina</taxon>
        <taxon>Agaricomycetes</taxon>
        <taxon>Cantharellales</taxon>
        <taxon>Ceratobasidiaceae</taxon>
        <taxon>Rhizoctonia</taxon>
    </lineage>
</organism>
<accession>A0A8H7M9C5</accession>
<evidence type="ECO:0000313" key="4">
    <source>
        <dbReference type="Proteomes" id="UP000614334"/>
    </source>
</evidence>
<proteinExistence type="predicted"/>
<protein>
    <submittedName>
        <fullName evidence="3">Uncharacterized protein</fullName>
    </submittedName>
</protein>
<feature type="region of interest" description="Disordered" evidence="1">
    <location>
        <begin position="1"/>
        <end position="85"/>
    </location>
</feature>
<keyword evidence="2" id="KW-1133">Transmembrane helix</keyword>
<reference evidence="3" key="1">
    <citation type="submission" date="2020-09" db="EMBL/GenBank/DDBJ databases">
        <title>Comparative genome analyses of four rice-infecting Rhizoctonia solani isolates reveal extensive enrichment of homogalacturonan modification genes.</title>
        <authorList>
            <person name="Lee D.-Y."/>
            <person name="Jeon J."/>
            <person name="Kim K.-T."/>
            <person name="Cheong K."/>
            <person name="Song H."/>
            <person name="Choi G."/>
            <person name="Ko J."/>
            <person name="Opiyo S.O."/>
            <person name="Zuo S."/>
            <person name="Madhav S."/>
            <person name="Lee Y.-H."/>
            <person name="Wang G.-L."/>
        </authorList>
    </citation>
    <scope>NUCLEOTIDE SEQUENCE</scope>
    <source>
        <strain evidence="3">AG1-IA B2</strain>
    </source>
</reference>
<dbReference type="Proteomes" id="UP000614334">
    <property type="component" value="Unassembled WGS sequence"/>
</dbReference>
<keyword evidence="2" id="KW-0472">Membrane</keyword>
<feature type="compositionally biased region" description="Polar residues" evidence="1">
    <location>
        <begin position="125"/>
        <end position="134"/>
    </location>
</feature>
<dbReference type="EMBL" id="JACYCF010000001">
    <property type="protein sequence ID" value="KAF8761328.1"/>
    <property type="molecule type" value="Genomic_DNA"/>
</dbReference>
<feature type="transmembrane region" description="Helical" evidence="2">
    <location>
        <begin position="94"/>
        <end position="117"/>
    </location>
</feature>
<feature type="compositionally biased region" description="Basic and acidic residues" evidence="1">
    <location>
        <begin position="54"/>
        <end position="71"/>
    </location>
</feature>
<evidence type="ECO:0000313" key="3">
    <source>
        <dbReference type="EMBL" id="KAF8761328.1"/>
    </source>
</evidence>
<gene>
    <name evidence="3" type="ORF">RHS01_00052</name>
</gene>
<feature type="compositionally biased region" description="Low complexity" evidence="1">
    <location>
        <begin position="170"/>
        <end position="184"/>
    </location>
</feature>
<dbReference type="AlphaFoldDB" id="A0A8H7M9C5"/>
<feature type="region of interest" description="Disordered" evidence="1">
    <location>
        <begin position="119"/>
        <end position="206"/>
    </location>
</feature>